<reference evidence="5" key="1">
    <citation type="journal article" date="2019" name="Int. J. Syst. Evol. Microbiol.">
        <title>The Global Catalogue of Microorganisms (GCM) 10K type strain sequencing project: providing services to taxonomists for standard genome sequencing and annotation.</title>
        <authorList>
            <consortium name="The Broad Institute Genomics Platform"/>
            <consortium name="The Broad Institute Genome Sequencing Center for Infectious Disease"/>
            <person name="Wu L."/>
            <person name="Ma J."/>
        </authorList>
    </citation>
    <scope>NUCLEOTIDE SEQUENCE [LARGE SCALE GENOMIC DNA]</scope>
    <source>
        <strain evidence="5">JCM 16702</strain>
    </source>
</reference>
<dbReference type="Pfam" id="PF13188">
    <property type="entry name" value="PAS_8"/>
    <property type="match status" value="1"/>
</dbReference>
<dbReference type="PANTHER" id="PTHR43156">
    <property type="entry name" value="STAGE II SPORULATION PROTEIN E-RELATED"/>
    <property type="match status" value="1"/>
</dbReference>
<feature type="region of interest" description="Disordered" evidence="2">
    <location>
        <begin position="185"/>
        <end position="216"/>
    </location>
</feature>
<evidence type="ECO:0000259" key="3">
    <source>
        <dbReference type="PROSITE" id="PS50112"/>
    </source>
</evidence>
<dbReference type="Gene3D" id="3.30.450.20">
    <property type="entry name" value="PAS domain"/>
    <property type="match status" value="1"/>
</dbReference>
<protein>
    <recommendedName>
        <fullName evidence="3">PAS domain-containing protein</fullName>
    </recommendedName>
</protein>
<dbReference type="PROSITE" id="PS50112">
    <property type="entry name" value="PAS"/>
    <property type="match status" value="1"/>
</dbReference>
<keyword evidence="1" id="KW-0378">Hydrolase</keyword>
<name>A0ABP7VCP0_9ACTN</name>
<keyword evidence="5" id="KW-1185">Reference proteome</keyword>
<evidence type="ECO:0000256" key="1">
    <source>
        <dbReference type="ARBA" id="ARBA00022801"/>
    </source>
</evidence>
<evidence type="ECO:0000256" key="2">
    <source>
        <dbReference type="SAM" id="MobiDB-lite"/>
    </source>
</evidence>
<proteinExistence type="predicted"/>
<feature type="domain" description="PAS" evidence="3">
    <location>
        <begin position="74"/>
        <end position="144"/>
    </location>
</feature>
<dbReference type="Gene3D" id="3.30.450.40">
    <property type="match status" value="1"/>
</dbReference>
<gene>
    <name evidence="4" type="ORF">GCM10022214_15620</name>
</gene>
<dbReference type="PANTHER" id="PTHR43156:SF2">
    <property type="entry name" value="STAGE II SPORULATION PROTEIN E"/>
    <property type="match status" value="1"/>
</dbReference>
<dbReference type="Pfam" id="PF07228">
    <property type="entry name" value="SpoIIE"/>
    <property type="match status" value="1"/>
</dbReference>
<dbReference type="InterPro" id="IPR036457">
    <property type="entry name" value="PPM-type-like_dom_sf"/>
</dbReference>
<dbReference type="Gene3D" id="3.60.40.10">
    <property type="entry name" value="PPM-type phosphatase domain"/>
    <property type="match status" value="1"/>
</dbReference>
<dbReference type="Proteomes" id="UP001500683">
    <property type="component" value="Unassembled WGS sequence"/>
</dbReference>
<accession>A0ABP7VCP0</accession>
<dbReference type="EMBL" id="BAAAZG010000006">
    <property type="protein sequence ID" value="GAA4063093.1"/>
    <property type="molecule type" value="Genomic_DNA"/>
</dbReference>
<dbReference type="InterPro" id="IPR000014">
    <property type="entry name" value="PAS"/>
</dbReference>
<dbReference type="SUPFAM" id="SSF55781">
    <property type="entry name" value="GAF domain-like"/>
    <property type="match status" value="1"/>
</dbReference>
<evidence type="ECO:0000313" key="4">
    <source>
        <dbReference type="EMBL" id="GAA4063093.1"/>
    </source>
</evidence>
<evidence type="ECO:0000313" key="5">
    <source>
        <dbReference type="Proteomes" id="UP001500683"/>
    </source>
</evidence>
<dbReference type="SUPFAM" id="SSF81606">
    <property type="entry name" value="PP2C-like"/>
    <property type="match status" value="1"/>
</dbReference>
<dbReference type="InterPro" id="IPR029016">
    <property type="entry name" value="GAF-like_dom_sf"/>
</dbReference>
<dbReference type="CDD" id="cd00130">
    <property type="entry name" value="PAS"/>
    <property type="match status" value="1"/>
</dbReference>
<dbReference type="InterPro" id="IPR035965">
    <property type="entry name" value="PAS-like_dom_sf"/>
</dbReference>
<feature type="compositionally biased region" description="Low complexity" evidence="2">
    <location>
        <begin position="185"/>
        <end position="194"/>
    </location>
</feature>
<dbReference type="SMART" id="SM00091">
    <property type="entry name" value="PAS"/>
    <property type="match status" value="1"/>
</dbReference>
<dbReference type="SMART" id="SM00331">
    <property type="entry name" value="PP2C_SIG"/>
    <property type="match status" value="1"/>
</dbReference>
<sequence length="661" mass="69943">MPDQLEPESLMREIGDLETRIAELRQAAGMREADPRATLDAALVELELALTALRALNTEQGAAAGRASASAETERRVLRTVFQEAPVPLFLLDRGAGVRRVNRQAAALLGTSPGYVSGKQFTAFCDLPTRAALRSQLAAVVRTGRRRRAQVRFLGGASPVDAVVTLVRVWIRGEPDPMVIAAASPADGAAPEQARPARRGAPRAAASSMPQPAVAPGDDEAVATIVHRMDVLAGASELLLEEPVFNETVAVRRCARLLAAELADWVIVDLVPDMPGQPGTATAEELAARAVEGPELRRQVVLGPQDEASAEAARLIEELPPAADTLPYTVYGSRNSALRPHVEELDLLGTCEDGQPVCVKIGAGSVLCVPVEDGERCLGTITLAVSGEHGPFDLLDLSVVQRLGRYVALVIRAARLYRRRAQVADSLQASLLPKQLPAIPGLVLAGRYIGATDGVEVGGDFYDVFPTPDGWGLVLGDVCGKGEDAAAVTATARHGVRLLSRRKAGPTEVLSEVNEVLLDEDRFVTAVMATLVQGSERVTVSLGSAGHPPAIVVRADGVIRTVTGGGVPLGLFDDFDAGRDTVDLGAGDTLFLHSDGVLEACDMRRRQFGVDRLMDVLAAHATAPLEDMLGAVESELLDFCDGDLRDDVSMLAVRVLPPSLN</sequence>
<organism evidence="4 5">
    <name type="scientific">Actinomadura miaoliensis</name>
    <dbReference type="NCBI Taxonomy" id="430685"/>
    <lineage>
        <taxon>Bacteria</taxon>
        <taxon>Bacillati</taxon>
        <taxon>Actinomycetota</taxon>
        <taxon>Actinomycetes</taxon>
        <taxon>Streptosporangiales</taxon>
        <taxon>Thermomonosporaceae</taxon>
        <taxon>Actinomadura</taxon>
    </lineage>
</organism>
<dbReference type="InterPro" id="IPR052016">
    <property type="entry name" value="Bact_Sigma-Reg"/>
</dbReference>
<comment type="caution">
    <text evidence="4">The sequence shown here is derived from an EMBL/GenBank/DDBJ whole genome shotgun (WGS) entry which is preliminary data.</text>
</comment>
<dbReference type="InterPro" id="IPR001932">
    <property type="entry name" value="PPM-type_phosphatase-like_dom"/>
</dbReference>
<dbReference type="SUPFAM" id="SSF55785">
    <property type="entry name" value="PYP-like sensor domain (PAS domain)"/>
    <property type="match status" value="1"/>
</dbReference>
<dbReference type="RefSeq" id="WP_344942944.1">
    <property type="nucleotide sequence ID" value="NZ_BAAAZG010000006.1"/>
</dbReference>